<organism evidence="13 14">
    <name type="scientific">Pygocentrus nattereri</name>
    <name type="common">Red-bellied piranha</name>
    <dbReference type="NCBI Taxonomy" id="42514"/>
    <lineage>
        <taxon>Eukaryota</taxon>
        <taxon>Metazoa</taxon>
        <taxon>Chordata</taxon>
        <taxon>Craniata</taxon>
        <taxon>Vertebrata</taxon>
        <taxon>Euteleostomi</taxon>
        <taxon>Actinopterygii</taxon>
        <taxon>Neopterygii</taxon>
        <taxon>Teleostei</taxon>
        <taxon>Ostariophysi</taxon>
        <taxon>Characiformes</taxon>
        <taxon>Characoidei</taxon>
        <taxon>Pygocentrus</taxon>
    </lineage>
</organism>
<evidence type="ECO:0000313" key="13">
    <source>
        <dbReference type="Ensembl" id="ENSPNAP00000082762.1"/>
    </source>
</evidence>
<reference evidence="13" key="2">
    <citation type="submission" date="2025-08" db="UniProtKB">
        <authorList>
            <consortium name="Ensembl"/>
        </authorList>
    </citation>
    <scope>IDENTIFICATION</scope>
</reference>
<dbReference type="InterPro" id="IPR022728">
    <property type="entry name" value="Period_circadian-like_C"/>
</dbReference>
<dbReference type="InterPro" id="IPR048814">
    <property type="entry name" value="Per1-3_PAS-A"/>
</dbReference>
<keyword evidence="8" id="KW-0539">Nucleus</keyword>
<dbReference type="GO" id="GO:0005737">
    <property type="term" value="C:cytoplasm"/>
    <property type="evidence" value="ECO:0007669"/>
    <property type="project" value="UniProtKB-SubCell"/>
</dbReference>
<dbReference type="FunFam" id="3.30.450.20:FF:000004">
    <property type="entry name" value="Period circadian protein homolog 3"/>
    <property type="match status" value="1"/>
</dbReference>
<evidence type="ECO:0000313" key="14">
    <source>
        <dbReference type="Proteomes" id="UP001501920"/>
    </source>
</evidence>
<evidence type="ECO:0000256" key="6">
    <source>
        <dbReference type="ARBA" id="ARBA00023108"/>
    </source>
</evidence>
<dbReference type="InterPro" id="IPR057310">
    <property type="entry name" value="PER1-3_bHLH"/>
</dbReference>
<feature type="compositionally biased region" description="Pro residues" evidence="11">
    <location>
        <begin position="712"/>
        <end position="722"/>
    </location>
</feature>
<dbReference type="Pfam" id="PF23170">
    <property type="entry name" value="bHLH_PER"/>
    <property type="match status" value="1"/>
</dbReference>
<dbReference type="Pfam" id="PF12114">
    <property type="entry name" value="Period_C"/>
    <property type="match status" value="1"/>
</dbReference>
<evidence type="ECO:0000256" key="2">
    <source>
        <dbReference type="ARBA" id="ARBA00004496"/>
    </source>
</evidence>
<feature type="region of interest" description="Disordered" evidence="11">
    <location>
        <begin position="591"/>
        <end position="662"/>
    </location>
</feature>
<evidence type="ECO:0000256" key="7">
    <source>
        <dbReference type="ARBA" id="ARBA00023163"/>
    </source>
</evidence>
<dbReference type="CDD" id="cd00130">
    <property type="entry name" value="PAS"/>
    <property type="match status" value="2"/>
</dbReference>
<reference evidence="13 14" key="1">
    <citation type="submission" date="2020-10" db="EMBL/GenBank/DDBJ databases">
        <title>Pygocentrus nattereri (red-bellied piranha) genome, fPygNat1, primary haplotype.</title>
        <authorList>
            <person name="Myers G."/>
            <person name="Meyer A."/>
            <person name="Karagic N."/>
            <person name="Pippel M."/>
            <person name="Winkler S."/>
            <person name="Tracey A."/>
            <person name="Wood J."/>
            <person name="Formenti G."/>
            <person name="Howe K."/>
            <person name="Fedrigo O."/>
            <person name="Jarvis E.D."/>
        </authorList>
    </citation>
    <scope>NUCLEOTIDE SEQUENCE [LARGE SCALE GENOMIC DNA]</scope>
</reference>
<dbReference type="GO" id="GO:0000976">
    <property type="term" value="F:transcription cis-regulatory region binding"/>
    <property type="evidence" value="ECO:0007669"/>
    <property type="project" value="TreeGrafter"/>
</dbReference>
<dbReference type="PANTHER" id="PTHR11269">
    <property type="entry name" value="PERIOD CIRCADIAN PROTEIN"/>
    <property type="match status" value="1"/>
</dbReference>
<dbReference type="InterPro" id="IPR050760">
    <property type="entry name" value="Period_circadian_regulator"/>
</dbReference>
<evidence type="ECO:0000256" key="1">
    <source>
        <dbReference type="ARBA" id="ARBA00004123"/>
    </source>
</evidence>
<dbReference type="Gene3D" id="3.30.450.20">
    <property type="entry name" value="PAS domain"/>
    <property type="match status" value="2"/>
</dbReference>
<dbReference type="GO" id="GO:0000122">
    <property type="term" value="P:negative regulation of transcription by RNA polymerase II"/>
    <property type="evidence" value="ECO:0007669"/>
    <property type="project" value="TreeGrafter"/>
</dbReference>
<dbReference type="InterPro" id="IPR013655">
    <property type="entry name" value="PAS_fold_3"/>
</dbReference>
<sequence>RRTSFAYWERSLCTWSFCMAMPQMLISINLYIRVSGLCSSEQSAKEKTQKELFKTLKELKLHFPADKRSKGRASTLHTLRYALRCVKQVKANEEYYQMLMINDSQPPGLDVSSYTIEEINRITSEYTLKNTDIFAVAVSLITGKIVYISEQAAGILHYRKDEFKDRKFVEFLTPQDVSVFYSFTTPYRLPAWSMCTGAESSSTEFMREKSFFCRISGGKEKEGGLQYYPFRMTPYLMKVQDAELSEEHFCCLILAERVHSGYEAPRIPPDKRIFTTTHTPNCVFQDVDERAVPLLGYLPQDLIGTPVLLHLHPNDRPLMLAVHRKILQYMGQPFDHSSIRFCARNGEYVTIDTSWSSFVNPWSRKVSFVIGRHKVRMGPVNEDVFSAPAFTEGKIMDSDIQEITEQIHKLLLQPVHSLGSSGYGSHGSNGSHDHLLSVASSSDSNSNGNMATGNSNTGQEEGSKTKPVNPRSSKKPLAGPAAVVSGTLAPLPLPTKPESVVSITSQCSYSSTIVHVGDKKQPESEIIEDVAESPAPPAPVSVVSPPTVEQGAYRKLGLTKQVLAAHTQKEEQAFLSRCKELCQSWTLQKDGPANAARNRPHASKPGISAAEPTTKRSGRTRKSKKPRINKPDSSDSAVSQRMRRPPLQSLNQTSWSPSEASQSAFSVPYPTLVPGYPLYTAAPPPATTLPPSGERNPAGSFAEAPNAQVAPTAPPYPQPFQPQQPFDNQQQTFQPQTPFNPPQPFQMQTQFTAQTPFPPYRITSDPKPPANEAPDGPSLPPSLHSPPLFGSHCSSPLQLDLLQLEDKPDSHSTAAPSGSQGICSSALEKSNVVSSSATAAAGEAQQVRDIICIWYKWSSDVICDDCCMDYSNTSKYFASIDSSENDHKDKRKKDGQNFRYVLQDPLWLLMANADDKVMMTYQVPARDMEKVLRDDRERLRRMQKSQPRFTSDQRRELIEQHPWMRRGGLPKAIDVKVSGFHQSALPFKVNLALSSLGQ</sequence>
<dbReference type="GeneTree" id="ENSGT00940000156342"/>
<dbReference type="Pfam" id="PF21353">
    <property type="entry name" value="Per3-like_PAS-A"/>
    <property type="match status" value="1"/>
</dbReference>
<dbReference type="GO" id="GO:0005634">
    <property type="term" value="C:nucleus"/>
    <property type="evidence" value="ECO:0007669"/>
    <property type="project" value="UniProtKB-SubCell"/>
</dbReference>
<protein>
    <recommendedName>
        <fullName evidence="9">Period circadian protein homolog 2</fullName>
    </recommendedName>
    <alternativeName>
        <fullName evidence="10">Circadian clock protein PERIOD 2</fullName>
    </alternativeName>
</protein>
<dbReference type="InterPro" id="IPR000014">
    <property type="entry name" value="PAS"/>
</dbReference>
<dbReference type="PROSITE" id="PS50112">
    <property type="entry name" value="PAS"/>
    <property type="match status" value="1"/>
</dbReference>
<dbReference type="GO" id="GO:0043153">
    <property type="term" value="P:entrainment of circadian clock by photoperiod"/>
    <property type="evidence" value="ECO:0007669"/>
    <property type="project" value="TreeGrafter"/>
</dbReference>
<dbReference type="SUPFAM" id="SSF55785">
    <property type="entry name" value="PYP-like sensor domain (PAS domain)"/>
    <property type="match status" value="1"/>
</dbReference>
<evidence type="ECO:0000256" key="11">
    <source>
        <dbReference type="SAM" id="MobiDB-lite"/>
    </source>
</evidence>
<evidence type="ECO:0000256" key="4">
    <source>
        <dbReference type="ARBA" id="ARBA00022737"/>
    </source>
</evidence>
<feature type="domain" description="PAS" evidence="12">
    <location>
        <begin position="287"/>
        <end position="330"/>
    </location>
</feature>
<keyword evidence="6" id="KW-0090">Biological rhythms</keyword>
<gene>
    <name evidence="13" type="primary">PER2</name>
</gene>
<dbReference type="FunFam" id="3.30.450.20:FF:000013">
    <property type="entry name" value="Period circadian protein homolog 2"/>
    <property type="match status" value="1"/>
</dbReference>
<dbReference type="GO" id="GO:0001222">
    <property type="term" value="F:transcription corepressor binding"/>
    <property type="evidence" value="ECO:0007669"/>
    <property type="project" value="TreeGrafter"/>
</dbReference>
<evidence type="ECO:0000256" key="8">
    <source>
        <dbReference type="ARBA" id="ARBA00023242"/>
    </source>
</evidence>
<dbReference type="Pfam" id="PF08447">
    <property type="entry name" value="PAS_3"/>
    <property type="match status" value="1"/>
</dbReference>
<accession>A0AAR2M5Z8</accession>
<evidence type="ECO:0000256" key="3">
    <source>
        <dbReference type="ARBA" id="ARBA00022490"/>
    </source>
</evidence>
<evidence type="ECO:0000259" key="12">
    <source>
        <dbReference type="PROSITE" id="PS50112"/>
    </source>
</evidence>
<dbReference type="AlphaFoldDB" id="A0AAR2M5Z8"/>
<feature type="compositionally biased region" description="Basic residues" evidence="11">
    <location>
        <begin position="616"/>
        <end position="628"/>
    </location>
</feature>
<feature type="compositionally biased region" description="Pro residues" evidence="11">
    <location>
        <begin position="766"/>
        <end position="784"/>
    </location>
</feature>
<comment type="subcellular location">
    <subcellularLocation>
        <location evidence="2">Cytoplasm</location>
    </subcellularLocation>
    <subcellularLocation>
        <location evidence="1">Nucleus</location>
    </subcellularLocation>
</comment>
<feature type="compositionally biased region" description="Low complexity" evidence="11">
    <location>
        <begin position="723"/>
        <end position="737"/>
    </location>
</feature>
<evidence type="ECO:0000256" key="5">
    <source>
        <dbReference type="ARBA" id="ARBA00023015"/>
    </source>
</evidence>
<dbReference type="PANTHER" id="PTHR11269:SF9">
    <property type="entry name" value="PERIOD CIRCADIAN PROTEIN HOMOLOG 2"/>
    <property type="match status" value="1"/>
</dbReference>
<feature type="compositionally biased region" description="Low complexity" evidence="11">
    <location>
        <begin position="428"/>
        <end position="447"/>
    </location>
</feature>
<keyword evidence="14" id="KW-1185">Reference proteome</keyword>
<keyword evidence="3" id="KW-0963">Cytoplasm</keyword>
<feature type="region of interest" description="Disordered" evidence="11">
    <location>
        <begin position="421"/>
        <end position="479"/>
    </location>
</feature>
<keyword evidence="5" id="KW-0805">Transcription regulation</keyword>
<dbReference type="InterPro" id="IPR035965">
    <property type="entry name" value="PAS-like_dom_sf"/>
</dbReference>
<dbReference type="GO" id="GO:0032922">
    <property type="term" value="P:circadian regulation of gene expression"/>
    <property type="evidence" value="ECO:0007669"/>
    <property type="project" value="TreeGrafter"/>
</dbReference>
<keyword evidence="4" id="KW-0677">Repeat</keyword>
<evidence type="ECO:0000256" key="10">
    <source>
        <dbReference type="ARBA" id="ARBA00042893"/>
    </source>
</evidence>
<dbReference type="Proteomes" id="UP001501920">
    <property type="component" value="Chromosome 19"/>
</dbReference>
<feature type="region of interest" description="Disordered" evidence="11">
    <location>
        <begin position="707"/>
        <end position="790"/>
    </location>
</feature>
<dbReference type="SMART" id="SM00091">
    <property type="entry name" value="PAS"/>
    <property type="match status" value="2"/>
</dbReference>
<proteinExistence type="predicted"/>
<reference evidence="13" key="3">
    <citation type="submission" date="2025-09" db="UniProtKB">
        <authorList>
            <consortium name="Ensembl"/>
        </authorList>
    </citation>
    <scope>IDENTIFICATION</scope>
</reference>
<keyword evidence="7" id="KW-0804">Transcription</keyword>
<feature type="compositionally biased region" description="Low complexity" evidence="11">
    <location>
        <begin position="745"/>
        <end position="755"/>
    </location>
</feature>
<name>A0AAR2M5Z8_PYGNA</name>
<dbReference type="Ensembl" id="ENSPNAT00000053853.1">
    <property type="protein sequence ID" value="ENSPNAP00000082762.1"/>
    <property type="gene ID" value="ENSPNAG00000018376.2"/>
</dbReference>
<feature type="compositionally biased region" description="Polar residues" evidence="11">
    <location>
        <begin position="448"/>
        <end position="460"/>
    </location>
</feature>
<evidence type="ECO:0000256" key="9">
    <source>
        <dbReference type="ARBA" id="ARBA00039684"/>
    </source>
</evidence>
<feature type="compositionally biased region" description="Polar residues" evidence="11">
    <location>
        <begin position="648"/>
        <end position="662"/>
    </location>
</feature>